<keyword evidence="2" id="KW-1185">Reference proteome</keyword>
<dbReference type="Pfam" id="PF00646">
    <property type="entry name" value="F-box"/>
    <property type="match status" value="1"/>
</dbReference>
<dbReference type="CDD" id="cd22160">
    <property type="entry name" value="F-box_AtFBL13-like"/>
    <property type="match status" value="1"/>
</dbReference>
<dbReference type="InterPro" id="IPR050232">
    <property type="entry name" value="FBL13/AtMIF1-like"/>
</dbReference>
<organism evidence="2 3">
    <name type="scientific">Coffea arabica</name>
    <name type="common">Arabian coffee</name>
    <dbReference type="NCBI Taxonomy" id="13443"/>
    <lineage>
        <taxon>Eukaryota</taxon>
        <taxon>Viridiplantae</taxon>
        <taxon>Streptophyta</taxon>
        <taxon>Embryophyta</taxon>
        <taxon>Tracheophyta</taxon>
        <taxon>Spermatophyta</taxon>
        <taxon>Magnoliopsida</taxon>
        <taxon>eudicotyledons</taxon>
        <taxon>Gunneridae</taxon>
        <taxon>Pentapetalae</taxon>
        <taxon>asterids</taxon>
        <taxon>lamiids</taxon>
        <taxon>Gentianales</taxon>
        <taxon>Rubiaceae</taxon>
        <taxon>Ixoroideae</taxon>
        <taxon>Gardenieae complex</taxon>
        <taxon>Bertiereae - Coffeeae clade</taxon>
        <taxon>Coffeeae</taxon>
        <taxon>Coffea</taxon>
    </lineage>
</organism>
<dbReference type="Pfam" id="PF24758">
    <property type="entry name" value="LRR_At5g56370"/>
    <property type="match status" value="1"/>
</dbReference>
<dbReference type="InterPro" id="IPR036047">
    <property type="entry name" value="F-box-like_dom_sf"/>
</dbReference>
<name>A0A6P6VVG8_COFAR</name>
<dbReference type="SUPFAM" id="SSF52047">
    <property type="entry name" value="RNI-like"/>
    <property type="match status" value="1"/>
</dbReference>
<dbReference type="Proteomes" id="UP001652660">
    <property type="component" value="Chromosome 2c"/>
</dbReference>
<dbReference type="RefSeq" id="XP_027107099.1">
    <property type="nucleotide sequence ID" value="XM_027251298.2"/>
</dbReference>
<accession>A0A6P6VVG8</accession>
<dbReference type="InterPro" id="IPR055411">
    <property type="entry name" value="LRR_FXL15/At3g58940/PEG3-like"/>
</dbReference>
<evidence type="ECO:0000313" key="2">
    <source>
        <dbReference type="Proteomes" id="UP001652660"/>
    </source>
</evidence>
<feature type="domain" description="F-box" evidence="1">
    <location>
        <begin position="35"/>
        <end position="83"/>
    </location>
</feature>
<dbReference type="SUPFAM" id="SSF81383">
    <property type="entry name" value="F-box domain"/>
    <property type="match status" value="1"/>
</dbReference>
<evidence type="ECO:0000259" key="1">
    <source>
        <dbReference type="PROSITE" id="PS50181"/>
    </source>
</evidence>
<reference evidence="3" key="2">
    <citation type="submission" date="2025-08" db="UniProtKB">
        <authorList>
            <consortium name="RefSeq"/>
        </authorList>
    </citation>
    <scope>IDENTIFICATION</scope>
    <source>
        <tissue evidence="3">Leaves</tissue>
    </source>
</reference>
<dbReference type="SMART" id="SM00579">
    <property type="entry name" value="FBD"/>
    <property type="match status" value="1"/>
</dbReference>
<dbReference type="InterPro" id="IPR006566">
    <property type="entry name" value="FBD"/>
</dbReference>
<dbReference type="InterPro" id="IPR053781">
    <property type="entry name" value="F-box_AtFBL13-like"/>
</dbReference>
<dbReference type="InterPro" id="IPR001810">
    <property type="entry name" value="F-box_dom"/>
</dbReference>
<dbReference type="PROSITE" id="PS50181">
    <property type="entry name" value="FBOX"/>
    <property type="match status" value="1"/>
</dbReference>
<dbReference type="Pfam" id="PF08387">
    <property type="entry name" value="FBD"/>
    <property type="match status" value="1"/>
</dbReference>
<proteinExistence type="predicted"/>
<dbReference type="Gene3D" id="3.80.10.10">
    <property type="entry name" value="Ribonuclease Inhibitor"/>
    <property type="match status" value="1"/>
</dbReference>
<dbReference type="GeneID" id="113727261"/>
<dbReference type="InterPro" id="IPR032675">
    <property type="entry name" value="LRR_dom_sf"/>
</dbReference>
<reference evidence="2" key="1">
    <citation type="journal article" date="2025" name="Foods">
        <title>Unveiling the Microbial Signatures of Arabica Coffee Cherries: Insights into Ripeness Specific Diversity, Functional Traits, and Implications for Quality and Safety.</title>
        <authorList>
            <consortium name="RefSeq"/>
            <person name="Tenea G.N."/>
            <person name="Cifuentes V."/>
            <person name="Reyes P."/>
            <person name="Cevallos-Vallejos M."/>
        </authorList>
    </citation>
    <scope>NUCLEOTIDE SEQUENCE [LARGE SCALE GENOMIC DNA]</scope>
</reference>
<evidence type="ECO:0000313" key="3">
    <source>
        <dbReference type="RefSeq" id="XP_027107099.1"/>
    </source>
</evidence>
<dbReference type="PANTHER" id="PTHR31900">
    <property type="entry name" value="F-BOX/RNI SUPERFAMILY PROTEIN-RELATED"/>
    <property type="match status" value="1"/>
</dbReference>
<gene>
    <name evidence="3" type="primary">LOC113727261</name>
</gene>
<dbReference type="OrthoDB" id="612216at2759"/>
<dbReference type="PANTHER" id="PTHR31900:SF34">
    <property type="entry name" value="EMB|CAB62440.1-RELATED"/>
    <property type="match status" value="1"/>
</dbReference>
<sequence length="469" mass="53512">MESSDGSRFAARTRLADENASQKRTKCSEGVVNLVDRISSLPDSVLCWILSFLPTTEAVATSILSARWKILWTGVTSLHFEDTERLFNEPYKESKNDERFVKFVNKVLLLNNVQSLGKFYLCWSRDYDAFYINTWIATAIARNVRILDIIAESDTVELPNSIFTCKTLEFLQLSGDLLIKSPRFVCLPRLVTFNLIRVDDRSHESIGQILSGCAVLEFMYIEQNINLAGPGPQNPQRMAIKISSPTLKTLRLDFYADCCLDEDWFRKLEINAPALEYLYLKDRTTESFSIEGLKALCEAEIDVYMCDPPESDYCNSVVKLFLALQHVKLLTLSRDTMRVLGRATAHFSTKFDRLTTLVVEAHWCKRSCLPALLESSVNLQVLEVLTAGWMNPDGVPRCLLTSLKEIVVQELEDRKGELAMISYFLKHGRALEVVDLYSEVHLDIQKKFQLLQKISVFPRKSDTCEVVFH</sequence>
<dbReference type="AlphaFoldDB" id="A0A6P6VVG8"/>
<protein>
    <submittedName>
        <fullName evidence="3">F-box/FBD/LRR-repeat protein At4g26340-like</fullName>
    </submittedName>
</protein>